<feature type="compositionally biased region" description="Basic and acidic residues" evidence="4">
    <location>
        <begin position="55"/>
        <end position="66"/>
    </location>
</feature>
<feature type="compositionally biased region" description="Basic and acidic residues" evidence="4">
    <location>
        <begin position="77"/>
        <end position="89"/>
    </location>
</feature>
<name>A0A9W8MI71_9AGAR</name>
<dbReference type="InterPro" id="IPR011059">
    <property type="entry name" value="Metal-dep_hydrolase_composite"/>
</dbReference>
<feature type="compositionally biased region" description="Basic residues" evidence="4">
    <location>
        <begin position="67"/>
        <end position="76"/>
    </location>
</feature>
<evidence type="ECO:0000256" key="3">
    <source>
        <dbReference type="ARBA" id="ARBA00023242"/>
    </source>
</evidence>
<evidence type="ECO:0000313" key="7">
    <source>
        <dbReference type="EMBL" id="KAJ2931596.1"/>
    </source>
</evidence>
<dbReference type="InterPro" id="IPR032466">
    <property type="entry name" value="Metal_Hydrolase"/>
</dbReference>
<dbReference type="EMBL" id="JANBPK010000806">
    <property type="protein sequence ID" value="KAJ2931596.1"/>
    <property type="molecule type" value="Genomic_DNA"/>
</dbReference>
<dbReference type="Proteomes" id="UP001140091">
    <property type="component" value="Unassembled WGS sequence"/>
</dbReference>
<dbReference type="PROSITE" id="PS51294">
    <property type="entry name" value="HTH_MYB"/>
    <property type="match status" value="1"/>
</dbReference>
<dbReference type="InterPro" id="IPR051651">
    <property type="entry name" value="DMTF1_DNA-bind_reg"/>
</dbReference>
<dbReference type="Gene3D" id="3.20.20.140">
    <property type="entry name" value="Metal-dependent hydrolases"/>
    <property type="match status" value="1"/>
</dbReference>
<feature type="region of interest" description="Disordered" evidence="4">
    <location>
        <begin position="544"/>
        <end position="597"/>
    </location>
</feature>
<comment type="subcellular location">
    <subcellularLocation>
        <location evidence="1">Nucleus</location>
    </subcellularLocation>
</comment>
<dbReference type="PROSITE" id="PS50090">
    <property type="entry name" value="MYB_LIKE"/>
    <property type="match status" value="2"/>
</dbReference>
<comment type="caution">
    <text evidence="7">The sequence shown here is derived from an EMBL/GenBank/DDBJ whole genome shotgun (WGS) entry which is preliminary data.</text>
</comment>
<proteinExistence type="predicted"/>
<gene>
    <name evidence="7" type="ORF">H1R20_g5361</name>
</gene>
<sequence>MSTPSSPAGDASNIVSEPVNHPDEHKKKKKKRSREEDPDSQEVTGEKKKKKKRHSDGGEVKKDSADKKKKKKKDKKDKHQEKEKEREEVAVEDDDSDIDANAQASTAALLNAIVAAVSSAAPPEAEEPPAPDSSSPRLLHPISSLTPILRSSLFPLPSELFGSNDDVIRALQAMDVTKIAGVMKTLGDAAAAANVPLFPFPHPLIPIPLPPPSSAVGQVPVGSTTILNTGVRHLAAPIASNPDRENSHAELLATKWLNARKLAELVETEGLVYKKGKFSAIEEKQLKDAIDKYKQGKDLDDGQLQELIFPKNEKNKDNDFWTEITRAVPQRPIIAVYHHVRRTHHPYKQKGSWRSEEDALLKQAVADLGQQWEKVSLRVGRMSSDCRDRYRNHIVGSEVRVSGAWSKEEEEELTRIVTDMTIKQGRDIDNDVFWSRVSQLMGGRRGRQQCRIKWTDSLSKLVKNDGEKPRWNHTDAYILVHKVDSLNVNDDTEIDWKTLPDHDWNLWSAHTLQRRWLTMKRSVKGHEEMSHQEIMDILRVKKSHLPAMSSPSRRSGKKSRKITSATTVSDEAALNGGQPEASGSGGSVPVTRNSEQPPIPIQHIDLRFMSTQKPSGGPSKGMSPPSRRTTVNDASFNAPRNAHLKLTAACLVFLSACFTWTFTSSPGTSFSAHESRQTFSVKQQQDILSRCAAIKAEPGPPADFLIGRDKSDRFEPGTNATLIRNANIFTGENNGTVAFRGDILLDKGIIRAIGDIPGRVIENTPNLTTVEANGAWVTPGLVDMHSHLGVVSSPVMGGAIDVDSEKGPILPWLRSVDGLNTHDEGYQLAMAGGVTTVQVLPGSNNAIGK</sequence>
<keyword evidence="3" id="KW-0539">Nucleus</keyword>
<feature type="domain" description="HTH myb-type" evidence="6">
    <location>
        <begin position="345"/>
        <end position="398"/>
    </location>
</feature>
<dbReference type="InterPro" id="IPR001005">
    <property type="entry name" value="SANT/Myb"/>
</dbReference>
<evidence type="ECO:0000256" key="1">
    <source>
        <dbReference type="ARBA" id="ARBA00004123"/>
    </source>
</evidence>
<dbReference type="Gene3D" id="1.10.10.60">
    <property type="entry name" value="Homeodomain-like"/>
    <property type="match status" value="2"/>
</dbReference>
<dbReference type="AlphaFoldDB" id="A0A9W8MI71"/>
<dbReference type="InterPro" id="IPR017930">
    <property type="entry name" value="Myb_dom"/>
</dbReference>
<feature type="region of interest" description="Disordered" evidence="4">
    <location>
        <begin position="1"/>
        <end position="97"/>
    </location>
</feature>
<feature type="region of interest" description="Disordered" evidence="4">
    <location>
        <begin position="610"/>
        <end position="633"/>
    </location>
</feature>
<evidence type="ECO:0000313" key="8">
    <source>
        <dbReference type="Proteomes" id="UP001140091"/>
    </source>
</evidence>
<dbReference type="InterPro" id="IPR009057">
    <property type="entry name" value="Homeodomain-like_sf"/>
</dbReference>
<dbReference type="OrthoDB" id="39591at2759"/>
<evidence type="ECO:0000256" key="4">
    <source>
        <dbReference type="SAM" id="MobiDB-lite"/>
    </source>
</evidence>
<dbReference type="PANTHER" id="PTHR46380">
    <property type="entry name" value="CYCLIN-D-BINDING MYB-LIKE TRANSCRIPTION FACTOR 1"/>
    <property type="match status" value="1"/>
</dbReference>
<feature type="non-terminal residue" evidence="7">
    <location>
        <position position="849"/>
    </location>
</feature>
<protein>
    <submittedName>
        <fullName evidence="7">Uncharacterized protein</fullName>
    </submittedName>
</protein>
<accession>A0A9W8MI71</accession>
<dbReference type="CDD" id="cd00167">
    <property type="entry name" value="SANT"/>
    <property type="match status" value="2"/>
</dbReference>
<dbReference type="SUPFAM" id="SSF46689">
    <property type="entry name" value="Homeodomain-like"/>
    <property type="match status" value="2"/>
</dbReference>
<dbReference type="GO" id="GO:0000976">
    <property type="term" value="F:transcription cis-regulatory region binding"/>
    <property type="evidence" value="ECO:0007669"/>
    <property type="project" value="TreeGrafter"/>
</dbReference>
<dbReference type="GO" id="GO:0005634">
    <property type="term" value="C:nucleus"/>
    <property type="evidence" value="ECO:0007669"/>
    <property type="project" value="UniProtKB-SubCell"/>
</dbReference>
<feature type="domain" description="Myb-like" evidence="5">
    <location>
        <begin position="345"/>
        <end position="394"/>
    </location>
</feature>
<feature type="region of interest" description="Disordered" evidence="4">
    <location>
        <begin position="120"/>
        <end position="139"/>
    </location>
</feature>
<organism evidence="7 8">
    <name type="scientific">Candolleomyces eurysporus</name>
    <dbReference type="NCBI Taxonomy" id="2828524"/>
    <lineage>
        <taxon>Eukaryota</taxon>
        <taxon>Fungi</taxon>
        <taxon>Dikarya</taxon>
        <taxon>Basidiomycota</taxon>
        <taxon>Agaricomycotina</taxon>
        <taxon>Agaricomycetes</taxon>
        <taxon>Agaricomycetidae</taxon>
        <taxon>Agaricales</taxon>
        <taxon>Agaricineae</taxon>
        <taxon>Psathyrellaceae</taxon>
        <taxon>Candolleomyces</taxon>
    </lineage>
</organism>
<feature type="compositionally biased region" description="Low complexity" evidence="4">
    <location>
        <begin position="613"/>
        <end position="626"/>
    </location>
</feature>
<dbReference type="PANTHER" id="PTHR46380:SF2">
    <property type="entry name" value="CYCLIN-D-BINDING MYB-LIKE TRANSCRIPTION FACTOR 1"/>
    <property type="match status" value="1"/>
</dbReference>
<evidence type="ECO:0000256" key="2">
    <source>
        <dbReference type="ARBA" id="ARBA00023125"/>
    </source>
</evidence>
<dbReference type="GO" id="GO:0016810">
    <property type="term" value="F:hydrolase activity, acting on carbon-nitrogen (but not peptide) bonds"/>
    <property type="evidence" value="ECO:0007669"/>
    <property type="project" value="InterPro"/>
</dbReference>
<evidence type="ECO:0000259" key="6">
    <source>
        <dbReference type="PROSITE" id="PS51294"/>
    </source>
</evidence>
<feature type="domain" description="Myb-like" evidence="5">
    <location>
        <begin position="397"/>
        <end position="458"/>
    </location>
</feature>
<keyword evidence="2" id="KW-0238">DNA-binding</keyword>
<reference evidence="7" key="1">
    <citation type="submission" date="2022-06" db="EMBL/GenBank/DDBJ databases">
        <title>Genome Sequence of Candolleomyces eurysporus.</title>
        <authorList>
            <person name="Buettner E."/>
        </authorList>
    </citation>
    <scope>NUCLEOTIDE SEQUENCE</scope>
    <source>
        <strain evidence="7">VTCC 930004</strain>
    </source>
</reference>
<dbReference type="SUPFAM" id="SSF51556">
    <property type="entry name" value="Metallo-dependent hydrolases"/>
    <property type="match status" value="1"/>
</dbReference>
<dbReference type="GO" id="GO:0003700">
    <property type="term" value="F:DNA-binding transcription factor activity"/>
    <property type="evidence" value="ECO:0007669"/>
    <property type="project" value="TreeGrafter"/>
</dbReference>
<evidence type="ECO:0000259" key="5">
    <source>
        <dbReference type="PROSITE" id="PS50090"/>
    </source>
</evidence>
<dbReference type="Pfam" id="PF00249">
    <property type="entry name" value="Myb_DNA-binding"/>
    <property type="match status" value="1"/>
</dbReference>
<dbReference type="SUPFAM" id="SSF51338">
    <property type="entry name" value="Composite domain of metallo-dependent hydrolases"/>
    <property type="match status" value="1"/>
</dbReference>
<dbReference type="SMART" id="SM00717">
    <property type="entry name" value="SANT"/>
    <property type="match status" value="4"/>
</dbReference>
<keyword evidence="8" id="KW-1185">Reference proteome</keyword>